<protein>
    <submittedName>
        <fullName evidence="4">Alpha/beta hydrolase</fullName>
    </submittedName>
</protein>
<evidence type="ECO:0000313" key="5">
    <source>
        <dbReference type="Proteomes" id="UP000570823"/>
    </source>
</evidence>
<dbReference type="RefSeq" id="WP_176788417.1">
    <property type="nucleotide sequence ID" value="NZ_JABXWR010000001.1"/>
</dbReference>
<dbReference type="PANTHER" id="PTHR22946:SF9">
    <property type="entry name" value="POLYKETIDE TRANSFERASE AF380"/>
    <property type="match status" value="1"/>
</dbReference>
<feature type="transmembrane region" description="Helical" evidence="2">
    <location>
        <begin position="12"/>
        <end position="36"/>
    </location>
</feature>
<dbReference type="InterPro" id="IPR029058">
    <property type="entry name" value="AB_hydrolase_fold"/>
</dbReference>
<gene>
    <name evidence="4" type="ORF">HWN36_05355</name>
</gene>
<keyword evidence="5" id="KW-1185">Reference proteome</keyword>
<keyword evidence="2" id="KW-1133">Transmembrane helix</keyword>
<organism evidence="4 5">
    <name type="scientific">Methanofollis tationis</name>
    <dbReference type="NCBI Taxonomy" id="81417"/>
    <lineage>
        <taxon>Archaea</taxon>
        <taxon>Methanobacteriati</taxon>
        <taxon>Methanobacteriota</taxon>
        <taxon>Stenosarchaea group</taxon>
        <taxon>Methanomicrobia</taxon>
        <taxon>Methanomicrobiales</taxon>
        <taxon>Methanomicrobiaceae</taxon>
        <taxon>Methanofollis</taxon>
    </lineage>
</organism>
<dbReference type="AlphaFoldDB" id="A0A7K4HNE6"/>
<dbReference type="EMBL" id="JABXWR010000001">
    <property type="protein sequence ID" value="NVO66749.1"/>
    <property type="molecule type" value="Genomic_DNA"/>
</dbReference>
<dbReference type="PANTHER" id="PTHR22946">
    <property type="entry name" value="DIENELACTONE HYDROLASE DOMAIN-CONTAINING PROTEIN-RELATED"/>
    <property type="match status" value="1"/>
</dbReference>
<evidence type="ECO:0000259" key="3">
    <source>
        <dbReference type="Pfam" id="PF12146"/>
    </source>
</evidence>
<dbReference type="GO" id="GO:0016788">
    <property type="term" value="F:hydrolase activity, acting on ester bonds"/>
    <property type="evidence" value="ECO:0007669"/>
    <property type="project" value="UniProtKB-ARBA"/>
</dbReference>
<sequence>MRLSRSFTRRILIALAALLLLVYIALPVLFGVFVVIPAGAEVGAPPSGFEEVALVAEDGVPLAAWYAPPSGTAAIILIHGAGGSREDLRPYAAMLKKHGYGVLAIDMRGHGMSGGATNQFGWESGRDVGAAVAFLEGLEEVAAIGGMGLSLGGEVLMGAASEYPEIRAIVADGATHRSPDDLVALESERPLYRSFTALVMYAAVGVLSGDHTPEPIRDSIVDAESTEFLLIAGGEKAMEEAFGRMYVLSADGRASLWIAPGAGHTEAFALLPDEYEGRVVAFFDEALPDGTTLLYSAAVFR</sequence>
<reference evidence="4 5" key="1">
    <citation type="submission" date="2020-06" db="EMBL/GenBank/DDBJ databases">
        <title>Methanofollis fontis sp. nov., a methanogen isolated from marine sediments near a cold seep at Four-Way Closure Ridge offshore southwestern Taiwan.</title>
        <authorList>
            <person name="Chen S.-C."/>
            <person name="Teng N.-H."/>
            <person name="Lin Y.-S."/>
            <person name="Lai M.-C."/>
            <person name="Chen H.-H."/>
            <person name="Wang C.-C."/>
        </authorList>
    </citation>
    <scope>NUCLEOTIDE SEQUENCE [LARGE SCALE GENOMIC DNA]</scope>
    <source>
        <strain evidence="4 5">DSM 2702</strain>
    </source>
</reference>
<dbReference type="SUPFAM" id="SSF53474">
    <property type="entry name" value="alpha/beta-Hydrolases"/>
    <property type="match status" value="1"/>
</dbReference>
<dbReference type="Pfam" id="PF12146">
    <property type="entry name" value="Hydrolase_4"/>
    <property type="match status" value="1"/>
</dbReference>
<comment type="caution">
    <text evidence="4">The sequence shown here is derived from an EMBL/GenBank/DDBJ whole genome shotgun (WGS) entry which is preliminary data.</text>
</comment>
<keyword evidence="1 4" id="KW-0378">Hydrolase</keyword>
<evidence type="ECO:0000256" key="1">
    <source>
        <dbReference type="ARBA" id="ARBA00022801"/>
    </source>
</evidence>
<dbReference type="Gene3D" id="3.40.50.1820">
    <property type="entry name" value="alpha/beta hydrolase"/>
    <property type="match status" value="1"/>
</dbReference>
<dbReference type="InterPro" id="IPR022742">
    <property type="entry name" value="Hydrolase_4"/>
</dbReference>
<feature type="domain" description="Serine aminopeptidase S33" evidence="3">
    <location>
        <begin position="73"/>
        <end position="181"/>
    </location>
</feature>
<name>A0A7K4HNE6_9EURY</name>
<evidence type="ECO:0000256" key="2">
    <source>
        <dbReference type="SAM" id="Phobius"/>
    </source>
</evidence>
<dbReference type="OrthoDB" id="111592at2157"/>
<keyword evidence="2" id="KW-0472">Membrane</keyword>
<accession>A0A7K4HNE6</accession>
<evidence type="ECO:0000313" key="4">
    <source>
        <dbReference type="EMBL" id="NVO66749.1"/>
    </source>
</evidence>
<dbReference type="Proteomes" id="UP000570823">
    <property type="component" value="Unassembled WGS sequence"/>
</dbReference>
<dbReference type="InterPro" id="IPR050261">
    <property type="entry name" value="FrsA_esterase"/>
</dbReference>
<proteinExistence type="predicted"/>
<keyword evidence="2" id="KW-0812">Transmembrane</keyword>